<accession>U5D6E9</accession>
<dbReference type="Gramene" id="ERN15938">
    <property type="protein sequence ID" value="ERN15938"/>
    <property type="gene ID" value="AMTR_s00039p00234990"/>
</dbReference>
<proteinExistence type="inferred from homology"/>
<dbReference type="KEGG" id="atr:18444234"/>
<dbReference type="OMA" id="MAPAYTS"/>
<dbReference type="InterPro" id="IPR036155">
    <property type="entry name" value="Crypto/Photolyase_N_sf"/>
</dbReference>
<dbReference type="InterPro" id="IPR014729">
    <property type="entry name" value="Rossmann-like_a/b/a_fold"/>
</dbReference>
<dbReference type="Gene3D" id="1.25.40.80">
    <property type="match status" value="1"/>
</dbReference>
<dbReference type="EMBL" id="KI392495">
    <property type="protein sequence ID" value="ERN15938.1"/>
    <property type="molecule type" value="Genomic_DNA"/>
</dbReference>
<keyword evidence="6" id="KW-1185">Reference proteome</keyword>
<dbReference type="eggNOG" id="KOG0133">
    <property type="taxonomic scope" value="Eukaryota"/>
</dbReference>
<name>U5D6E9_AMBTC</name>
<dbReference type="STRING" id="13333.U5D6E9"/>
<reference evidence="6" key="1">
    <citation type="journal article" date="2013" name="Science">
        <title>The Amborella genome and the evolution of flowering plants.</title>
        <authorList>
            <consortium name="Amborella Genome Project"/>
        </authorList>
    </citation>
    <scope>NUCLEOTIDE SEQUENCE [LARGE SCALE GENOMIC DNA]</scope>
</reference>
<dbReference type="Proteomes" id="UP000017836">
    <property type="component" value="Unassembled WGS sequence"/>
</dbReference>
<protein>
    <recommendedName>
        <fullName evidence="4">Photolyase/cryptochrome alpha/beta domain-containing protein</fullName>
    </recommendedName>
</protein>
<feature type="binding site" evidence="2">
    <location>
        <begin position="432"/>
        <end position="439"/>
    </location>
    <ligand>
        <name>FAD</name>
        <dbReference type="ChEBI" id="CHEBI:57692"/>
    </ligand>
</feature>
<dbReference type="HOGENOM" id="CLU_010348_0_0_1"/>
<sequence>MESNPHSDSNPSAPVEEQEEQQAQNTLSLSSSNLTTPYASISLSLSSLFSSSSILSSPKPPFKPSQTACFTHIPLKPSVSLQFRNLNFSQAPKSNSKSSISAASLSTPLFQTPHLSSEPSNPVGGRKCSIVWFRNDLRVHDNEALNSANEESISLLPVYIFDPRDYGKSSSGFDKTGPYRATFLLDCVSNLRENLKKRGSDLVVRIGKPESVLTELVKAVGADGVYAHMEVSHDEVKGEERVEKVIRENGVECKLFWGSTLYHIEDLPFGLEDMPSNYGGFRERVKGLAVRKTIEALDRLKGMPKRGGVEPGDLPTLMDLGLSPASTVSKDGKPAANASLVGGETEALERLKRFASECLAQPYKGDKANGRDSIYGANFSCKISPWLAMGCLSPRFMFNELKKGAKRMGFASVSQKTNEGATDGGMNWLMFELLWRDFFRFITKKYSSNKKNIAATPATACTGALA</sequence>
<dbReference type="InterPro" id="IPR002081">
    <property type="entry name" value="Cryptochrome/DNA_photolyase_1"/>
</dbReference>
<dbReference type="OrthoDB" id="435881at2759"/>
<organism evidence="5 6">
    <name type="scientific">Amborella trichopoda</name>
    <dbReference type="NCBI Taxonomy" id="13333"/>
    <lineage>
        <taxon>Eukaryota</taxon>
        <taxon>Viridiplantae</taxon>
        <taxon>Streptophyta</taxon>
        <taxon>Embryophyta</taxon>
        <taxon>Tracheophyta</taxon>
        <taxon>Spermatophyta</taxon>
        <taxon>Magnoliopsida</taxon>
        <taxon>Amborellales</taxon>
        <taxon>Amborellaceae</taxon>
        <taxon>Amborella</taxon>
    </lineage>
</organism>
<dbReference type="InterPro" id="IPR006050">
    <property type="entry name" value="DNA_photolyase_N"/>
</dbReference>
<comment type="cofactor">
    <cofactor evidence="2">
        <name>FAD</name>
        <dbReference type="ChEBI" id="CHEBI:57692"/>
    </cofactor>
    <text evidence="2">Binds 1 FAD per subunit.</text>
</comment>
<dbReference type="SUPFAM" id="SSF48173">
    <property type="entry name" value="Cryptochrome/photolyase FAD-binding domain"/>
    <property type="match status" value="1"/>
</dbReference>
<dbReference type="AlphaFoldDB" id="U5D6E9"/>
<comment type="similarity">
    <text evidence="1">Belongs to the DNA photolyase class-1 family.</text>
</comment>
<keyword evidence="2" id="KW-0274">FAD</keyword>
<evidence type="ECO:0000256" key="3">
    <source>
        <dbReference type="SAM" id="MobiDB-lite"/>
    </source>
</evidence>
<feature type="domain" description="Photolyase/cryptochrome alpha/beta" evidence="4">
    <location>
        <begin position="127"/>
        <end position="261"/>
    </location>
</feature>
<evidence type="ECO:0000313" key="5">
    <source>
        <dbReference type="EMBL" id="ERN15938.1"/>
    </source>
</evidence>
<evidence type="ECO:0000259" key="4">
    <source>
        <dbReference type="PROSITE" id="PS51645"/>
    </source>
</evidence>
<gene>
    <name evidence="5" type="ORF">AMTR_s00039p00234990</name>
</gene>
<feature type="compositionally biased region" description="Polar residues" evidence="3">
    <location>
        <begin position="1"/>
        <end position="12"/>
    </location>
</feature>
<dbReference type="PANTHER" id="PTHR11455">
    <property type="entry name" value="CRYPTOCHROME"/>
    <property type="match status" value="1"/>
</dbReference>
<dbReference type="PANTHER" id="PTHR11455:SF2">
    <property type="entry name" value="BLUE-LIGHT PHOTORECEPTOR PHR2"/>
    <property type="match status" value="1"/>
</dbReference>
<feature type="binding site" evidence="2">
    <location>
        <begin position="380"/>
        <end position="384"/>
    </location>
    <ligand>
        <name>FAD</name>
        <dbReference type="ChEBI" id="CHEBI:57692"/>
    </ligand>
</feature>
<dbReference type="InterPro" id="IPR036134">
    <property type="entry name" value="Crypto/Photolyase_FAD-like_sf"/>
</dbReference>
<evidence type="ECO:0000256" key="2">
    <source>
        <dbReference type="PIRSR" id="PIRSR602081-1"/>
    </source>
</evidence>
<feature type="binding site" evidence="2">
    <location>
        <position position="363"/>
    </location>
    <ligand>
        <name>FAD</name>
        <dbReference type="ChEBI" id="CHEBI:57692"/>
    </ligand>
</feature>
<dbReference type="Pfam" id="PF00875">
    <property type="entry name" value="DNA_photolyase"/>
    <property type="match status" value="1"/>
</dbReference>
<dbReference type="Gene3D" id="3.40.50.620">
    <property type="entry name" value="HUPs"/>
    <property type="match status" value="1"/>
</dbReference>
<dbReference type="GO" id="GO:0000719">
    <property type="term" value="P:photoreactive repair"/>
    <property type="evidence" value="ECO:0000318"/>
    <property type="project" value="GO_Central"/>
</dbReference>
<dbReference type="GO" id="GO:0071949">
    <property type="term" value="F:FAD binding"/>
    <property type="evidence" value="ECO:0000318"/>
    <property type="project" value="GO_Central"/>
</dbReference>
<keyword evidence="2" id="KW-0285">Flavoprotein</keyword>
<dbReference type="GO" id="GO:0003677">
    <property type="term" value="F:DNA binding"/>
    <property type="evidence" value="ECO:0000318"/>
    <property type="project" value="GO_Central"/>
</dbReference>
<feature type="compositionally biased region" description="Low complexity" evidence="3">
    <location>
        <begin position="21"/>
        <end position="31"/>
    </location>
</feature>
<dbReference type="PROSITE" id="PS51645">
    <property type="entry name" value="PHR_CRY_ALPHA_BETA"/>
    <property type="match status" value="1"/>
</dbReference>
<dbReference type="SUPFAM" id="SSF52425">
    <property type="entry name" value="Cryptochrome/photolyase, N-terminal domain"/>
    <property type="match status" value="1"/>
</dbReference>
<evidence type="ECO:0000256" key="1">
    <source>
        <dbReference type="ARBA" id="ARBA00005862"/>
    </source>
</evidence>
<evidence type="ECO:0000313" key="6">
    <source>
        <dbReference type="Proteomes" id="UP000017836"/>
    </source>
</evidence>
<dbReference type="GO" id="GO:0003904">
    <property type="term" value="F:deoxyribodipyrimidine photo-lyase activity"/>
    <property type="evidence" value="ECO:0000318"/>
    <property type="project" value="GO_Central"/>
</dbReference>
<feature type="region of interest" description="Disordered" evidence="3">
    <location>
        <begin position="1"/>
        <end position="31"/>
    </location>
</feature>